<evidence type="ECO:0000313" key="1">
    <source>
        <dbReference type="EMBL" id="KAL1381186.1"/>
    </source>
</evidence>
<comment type="caution">
    <text evidence="1">The sequence shown here is derived from an EMBL/GenBank/DDBJ whole genome shotgun (WGS) entry which is preliminary data.</text>
</comment>
<protein>
    <submittedName>
        <fullName evidence="1">Uncharacterized protein</fullName>
    </submittedName>
</protein>
<evidence type="ECO:0000313" key="2">
    <source>
        <dbReference type="Proteomes" id="UP001562425"/>
    </source>
</evidence>
<proteinExistence type="predicted"/>
<organism evidence="1 2">
    <name type="scientific">Culex pipiens pipiens</name>
    <name type="common">Northern house mosquito</name>
    <dbReference type="NCBI Taxonomy" id="38569"/>
    <lineage>
        <taxon>Eukaryota</taxon>
        <taxon>Metazoa</taxon>
        <taxon>Ecdysozoa</taxon>
        <taxon>Arthropoda</taxon>
        <taxon>Hexapoda</taxon>
        <taxon>Insecta</taxon>
        <taxon>Pterygota</taxon>
        <taxon>Neoptera</taxon>
        <taxon>Endopterygota</taxon>
        <taxon>Diptera</taxon>
        <taxon>Nematocera</taxon>
        <taxon>Culicoidea</taxon>
        <taxon>Culicidae</taxon>
        <taxon>Culicinae</taxon>
        <taxon>Culicini</taxon>
        <taxon>Culex</taxon>
        <taxon>Culex</taxon>
    </lineage>
</organism>
<dbReference type="Proteomes" id="UP001562425">
    <property type="component" value="Unassembled WGS sequence"/>
</dbReference>
<keyword evidence="2" id="KW-1185">Reference proteome</keyword>
<name>A0ABD1CXK9_CULPP</name>
<reference evidence="1 2" key="1">
    <citation type="submission" date="2024-05" db="EMBL/GenBank/DDBJ databases">
        <title>Culex pipiens pipiens assembly and annotation.</title>
        <authorList>
            <person name="Alout H."/>
            <person name="Durand T."/>
        </authorList>
    </citation>
    <scope>NUCLEOTIDE SEQUENCE [LARGE SCALE GENOMIC DNA]</scope>
    <source>
        <strain evidence="1">HA-2024</strain>
        <tissue evidence="1">Whole body</tissue>
    </source>
</reference>
<dbReference type="EMBL" id="JBEHCU010008763">
    <property type="protein sequence ID" value="KAL1381186.1"/>
    <property type="molecule type" value="Genomic_DNA"/>
</dbReference>
<dbReference type="AlphaFoldDB" id="A0ABD1CXK9"/>
<sequence>MSSFVQLFLGLDIRPVASKEEEEKTVPVVVADLNCTVPSGMDLNGEAIDSSLCGILGTPLWFQSGREKTWEKVGVEDRWCLQLAKTDLSFLFFTVDPES</sequence>
<accession>A0ABD1CXK9</accession>
<gene>
    <name evidence="1" type="ORF">pipiens_003456</name>
</gene>